<comment type="catalytic activity">
    <reaction evidence="1 11">
        <text>Endonucleolytic cleavage of DNA to give random double-stranded fragments with terminal 5'-phosphates, ATP is simultaneously hydrolyzed.</text>
        <dbReference type="EC" id="3.1.21.3"/>
    </reaction>
</comment>
<gene>
    <name evidence="13" type="ORF">HMPREF0216_01624</name>
</gene>
<dbReference type="SMART" id="SM00487">
    <property type="entry name" value="DEXDc"/>
    <property type="match status" value="1"/>
</dbReference>
<dbReference type="eggNOG" id="COG0610">
    <property type="taxonomic scope" value="Bacteria"/>
</dbReference>
<reference evidence="13 14" key="1">
    <citation type="submission" date="2012-05" db="EMBL/GenBank/DDBJ databases">
        <authorList>
            <person name="Weinstock G."/>
            <person name="Sodergren E."/>
            <person name="Lobos E.A."/>
            <person name="Fulton L."/>
            <person name="Fulton R."/>
            <person name="Courtney L."/>
            <person name="Fronick C."/>
            <person name="O'Laughlin M."/>
            <person name="Godfrey J."/>
            <person name="Wilson R.M."/>
            <person name="Miner T."/>
            <person name="Farmer C."/>
            <person name="Delehaunty K."/>
            <person name="Cordes M."/>
            <person name="Minx P."/>
            <person name="Tomlinson C."/>
            <person name="Chen J."/>
            <person name="Wollam A."/>
            <person name="Pepin K.H."/>
            <person name="Bhonagiri V."/>
            <person name="Zhang X."/>
            <person name="Suruliraj S."/>
            <person name="Warren W."/>
            <person name="Mitreva M."/>
            <person name="Mardis E.R."/>
            <person name="Wilson R.K."/>
        </authorList>
    </citation>
    <scope>NUCLEOTIDE SEQUENCE [LARGE SCALE GENOMIC DNA]</scope>
    <source>
        <strain evidence="13 14">DSM 1785</strain>
    </source>
</reference>
<dbReference type="InterPro" id="IPR021810">
    <property type="entry name" value="T1RH-like_C"/>
</dbReference>
<dbReference type="PROSITE" id="PS51192">
    <property type="entry name" value="HELICASE_ATP_BIND_1"/>
    <property type="match status" value="1"/>
</dbReference>
<dbReference type="Proteomes" id="UP000010420">
    <property type="component" value="Unassembled WGS sequence"/>
</dbReference>
<dbReference type="InterPro" id="IPR014001">
    <property type="entry name" value="Helicase_ATP-bd"/>
</dbReference>
<keyword evidence="10 11" id="KW-0238">DNA-binding</keyword>
<evidence type="ECO:0000256" key="10">
    <source>
        <dbReference type="ARBA" id="ARBA00023125"/>
    </source>
</evidence>
<dbReference type="EMBL" id="AMEZ01000048">
    <property type="protein sequence ID" value="EKY27021.1"/>
    <property type="molecule type" value="Genomic_DNA"/>
</dbReference>
<evidence type="ECO:0000313" key="13">
    <source>
        <dbReference type="EMBL" id="EKY27021.1"/>
    </source>
</evidence>
<dbReference type="CDD" id="cd22332">
    <property type="entry name" value="HsdR_N"/>
    <property type="match status" value="1"/>
</dbReference>
<name>L1QGF5_9CLOT</name>
<dbReference type="PATRIC" id="fig|545697.3.peg.1599"/>
<dbReference type="InterPro" id="IPR051268">
    <property type="entry name" value="Type-I_R_enzyme_R_subunit"/>
</dbReference>
<dbReference type="Pfam" id="PF18766">
    <property type="entry name" value="SWI2_SNF2"/>
    <property type="match status" value="1"/>
</dbReference>
<evidence type="ECO:0000259" key="12">
    <source>
        <dbReference type="PROSITE" id="PS51192"/>
    </source>
</evidence>
<dbReference type="EC" id="3.1.21.3" evidence="11"/>
<dbReference type="OrthoDB" id="9758243at2"/>
<evidence type="ECO:0000256" key="3">
    <source>
        <dbReference type="ARBA" id="ARBA00011296"/>
    </source>
</evidence>
<dbReference type="STRING" id="545697.HMPREF0216_01624"/>
<protein>
    <recommendedName>
        <fullName evidence="11">Type I restriction enzyme endonuclease subunit</fullName>
        <shortName evidence="11">R protein</shortName>
        <ecNumber evidence="11">3.1.21.3</ecNumber>
    </recommendedName>
    <alternativeName>
        <fullName evidence="11">Type-1 restriction enzyme R protein</fullName>
    </alternativeName>
</protein>
<comment type="subunit">
    <text evidence="3 11">The type I restriction/modification system is composed of three polypeptides R, M and S.</text>
</comment>
<keyword evidence="5 11" id="KW-0547">Nucleotide-binding</keyword>
<keyword evidence="7" id="KW-0255">Endonuclease</keyword>
<comment type="similarity">
    <text evidence="2 11">Belongs to the HsdR family.</text>
</comment>
<dbReference type="CDD" id="cd18030">
    <property type="entry name" value="DEXHc_RE_I_HsdR"/>
    <property type="match status" value="1"/>
</dbReference>
<comment type="function">
    <text evidence="11">Subunit R is required for both nuclease and ATPase activities, but not for modification.</text>
</comment>
<dbReference type="Gene3D" id="3.90.1570.50">
    <property type="match status" value="1"/>
</dbReference>
<dbReference type="Pfam" id="PF22679">
    <property type="entry name" value="T1R_D3-like"/>
    <property type="match status" value="1"/>
</dbReference>
<dbReference type="Pfam" id="PF11867">
    <property type="entry name" value="T1RH-like_C"/>
    <property type="match status" value="1"/>
</dbReference>
<dbReference type="AlphaFoldDB" id="L1QGF5"/>
<dbReference type="GO" id="GO:0009307">
    <property type="term" value="P:DNA restriction-modification system"/>
    <property type="evidence" value="ECO:0007669"/>
    <property type="project" value="UniProtKB-KW"/>
</dbReference>
<dbReference type="Gene3D" id="3.40.50.300">
    <property type="entry name" value="P-loop containing nucleotide triphosphate hydrolases"/>
    <property type="match status" value="3"/>
</dbReference>
<dbReference type="SUPFAM" id="SSF52540">
    <property type="entry name" value="P-loop containing nucleoside triphosphate hydrolases"/>
    <property type="match status" value="2"/>
</dbReference>
<dbReference type="InterPro" id="IPR027417">
    <property type="entry name" value="P-loop_NTPase"/>
</dbReference>
<comment type="caution">
    <text evidence="13">The sequence shown here is derived from an EMBL/GenBank/DDBJ whole genome shotgun (WGS) entry which is preliminary data.</text>
</comment>
<evidence type="ECO:0000256" key="11">
    <source>
        <dbReference type="RuleBase" id="RU364115"/>
    </source>
</evidence>
<keyword evidence="4" id="KW-0540">Nuclease</keyword>
<evidence type="ECO:0000256" key="6">
    <source>
        <dbReference type="ARBA" id="ARBA00022747"/>
    </source>
</evidence>
<dbReference type="InterPro" id="IPR040980">
    <property type="entry name" value="SWI2_SNF2"/>
</dbReference>
<feature type="domain" description="Helicase ATP-binding" evidence="12">
    <location>
        <begin position="270"/>
        <end position="448"/>
    </location>
</feature>
<organism evidence="13 14">
    <name type="scientific">Clostridium celatum DSM 1785</name>
    <dbReference type="NCBI Taxonomy" id="545697"/>
    <lineage>
        <taxon>Bacteria</taxon>
        <taxon>Bacillati</taxon>
        <taxon>Bacillota</taxon>
        <taxon>Clostridia</taxon>
        <taxon>Eubacteriales</taxon>
        <taxon>Clostridiaceae</taxon>
        <taxon>Clostridium</taxon>
    </lineage>
</organism>
<sequence length="1004" mass="115546">MKFQEASLENVVIEYLKEIDYEYIHGSQLVRDAKEVLLLDKLEESIIKINKGLAISSIKEAIRKLRTFETNDVFTNNKVFHKYLTEGVEITDFINGETIYSTVKLIDYENINNNEFLVVNQLEINEDEVKKIPDVVVYVNGMPLVLMELKSTSREEVTIEDAYKQLMNYKEVHIPTLFYYNAFLVISDGVNSKAGTLTAPFDRFMAWKKVEADDEVIDKLNFDTLLYGMFDKERLLDIIKNFILFTTKGKIMAAYHQYFGMNKAIQAVKKAVDTDGRAGVVWHTQGSGKSFSMTFLAGNLVKDKALNNPTILVITDRNDLDNQLFNTFGSAHDFLRQKPIKADSRADVKAILDNRKTGGVIFSTIQKFEEETGLLSERRNIIVMVDEAHRTQYGMDGKVDLDSGEVKFGYAKYLREAMPNATYIAFTGTPIETTDKSTYGTFGDLIDVYDMTQAVHDGATVKIYYESRLARVKIDNSVLEDIDRAYWEMQVHEGVEDYVVDASQKKLSKMEQIITNTDRVRELVKDLIEHYEERENLVKGKAMIVAYSRIAAYKMYQEILRQKPEWQNKVKMVMTANNSDEEEMAKAIGNKTYQKELEKEFRDENSEFKIVIVVDMWLTGFDVPSLDTMYIDKPMKAHNLMQAIARVNRVYPGKTGGLVVDYIGIKKELFEALKTYTTRDQDKIQENEEGRKIALDIVEVLRNVFHYFDYSGFFGDCDKTRFKLIRDGAEYVQLTEPRQKVFLNETKRLKDVYKICTSLLSRQIKDEIAYFIAVRSFVLKTTREGVPDLAEVNKRISAMLEQAILEDEVLSLTEAGSKETFELLTDENLNKLRALPQKNMAANILMRVMKEKVGDIKKTNLVVSKKFSERLEKIIEAYNNRSDEADVFKVLEQLIQFKHELLEAIDKGHQIGLTYEEKAFFDVLTADPEVIAAMGDDTLIKIARELTKTVKENMTHAWYEKAQAQAKMRSVIKRLLKKYDYPPNKSKEAIENVLEQAKLQCVNL</sequence>
<evidence type="ECO:0000256" key="4">
    <source>
        <dbReference type="ARBA" id="ARBA00022722"/>
    </source>
</evidence>
<dbReference type="CDD" id="cd18800">
    <property type="entry name" value="SF2_C_EcoR124I-like"/>
    <property type="match status" value="1"/>
</dbReference>
<keyword evidence="6 11" id="KW-0680">Restriction system</keyword>
<evidence type="ECO:0000256" key="8">
    <source>
        <dbReference type="ARBA" id="ARBA00022801"/>
    </source>
</evidence>
<evidence type="ECO:0000256" key="7">
    <source>
        <dbReference type="ARBA" id="ARBA00022759"/>
    </source>
</evidence>
<evidence type="ECO:0000256" key="9">
    <source>
        <dbReference type="ARBA" id="ARBA00022840"/>
    </source>
</evidence>
<proteinExistence type="inferred from homology"/>
<dbReference type="NCBIfam" id="TIGR00348">
    <property type="entry name" value="hsdR"/>
    <property type="match status" value="1"/>
</dbReference>
<dbReference type="PANTHER" id="PTHR30195:SF15">
    <property type="entry name" value="TYPE I RESTRICTION ENZYME HINDI ENDONUCLEASE SUBUNIT"/>
    <property type="match status" value="1"/>
</dbReference>
<dbReference type="Pfam" id="PF04313">
    <property type="entry name" value="HSDR_N"/>
    <property type="match status" value="1"/>
</dbReference>
<keyword evidence="8 11" id="KW-0378">Hydrolase</keyword>
<dbReference type="InterPro" id="IPR004473">
    <property type="entry name" value="Restrct_endonuc_typeI_HsdR"/>
</dbReference>
<dbReference type="GO" id="GO:0005524">
    <property type="term" value="F:ATP binding"/>
    <property type="evidence" value="ECO:0007669"/>
    <property type="project" value="UniProtKB-KW"/>
</dbReference>
<dbReference type="InterPro" id="IPR007409">
    <property type="entry name" value="Restrct_endonuc_type1_HsdR_N"/>
</dbReference>
<dbReference type="RefSeq" id="WP_005213133.1">
    <property type="nucleotide sequence ID" value="NZ_KB291640.1"/>
</dbReference>
<evidence type="ECO:0000313" key="14">
    <source>
        <dbReference type="Proteomes" id="UP000010420"/>
    </source>
</evidence>
<dbReference type="GO" id="GO:0009035">
    <property type="term" value="F:type I site-specific deoxyribonuclease activity"/>
    <property type="evidence" value="ECO:0007669"/>
    <property type="project" value="UniProtKB-EC"/>
</dbReference>
<evidence type="ECO:0000256" key="2">
    <source>
        <dbReference type="ARBA" id="ARBA00008598"/>
    </source>
</evidence>
<dbReference type="GO" id="GO:0003677">
    <property type="term" value="F:DNA binding"/>
    <property type="evidence" value="ECO:0007669"/>
    <property type="project" value="UniProtKB-KW"/>
</dbReference>
<keyword evidence="9 11" id="KW-0067">ATP-binding</keyword>
<dbReference type="HOGENOM" id="CLU_005762_1_0_9"/>
<dbReference type="PANTHER" id="PTHR30195">
    <property type="entry name" value="TYPE I SITE-SPECIFIC DEOXYRIBONUCLEASE PROTEIN SUBUNIT M AND R"/>
    <property type="match status" value="1"/>
</dbReference>
<dbReference type="InterPro" id="IPR055180">
    <property type="entry name" value="HsdR_RecA-like_helicase_dom_2"/>
</dbReference>
<keyword evidence="14" id="KW-1185">Reference proteome</keyword>
<evidence type="ECO:0000256" key="1">
    <source>
        <dbReference type="ARBA" id="ARBA00000851"/>
    </source>
</evidence>
<evidence type="ECO:0000256" key="5">
    <source>
        <dbReference type="ARBA" id="ARBA00022741"/>
    </source>
</evidence>
<accession>L1QGF5</accession>